<evidence type="ECO:0000256" key="2">
    <source>
        <dbReference type="SAM" id="Phobius"/>
    </source>
</evidence>
<name>A0ABD0TDX8_LOXSC</name>
<accession>A0ABD0TDX8</accession>
<keyword evidence="2" id="KW-0812">Transmembrane</keyword>
<sequence>MSESFREQHPLLYEDLSEEEQFSPRAQRRFRPMVFRGRVRNKVKGAAAIIRLWPEHWSSSVAYWWMGIVMILLTTFVVYNIVTSVALLPPSPYKEMHMRTLNDGVTPTIGTPQLPFNVYMHLFVENEQEVDLNRYLPYIDIIANKYTDLKYHLIIVFNDTSSDPNNLSAEENNENALHSLWARNSVHRSPKHNVNIEYVTLSKYLDKSPLREHWKQLPKQFIEFLTRAVSIWDKGGVAFNPTILTPRSPHANYIEKLQNILKNFHNISKKMSKERKVIKNHHTGVKKKLNNIRDIIDALEHDDNEVSPSQDEIDSEVKKSASPKQAHESAHFENETGVYHQNVQPKLSNIAKNMSAIMDNIKAPDSQETLVMAESKQTNYSIAGFLNNTMSFGILPMFLEYLFKNKAAFIPKNETVDESTTLSRKRKHVLPPYSKNYNKSFDQEKLSDHLDREFEKLKPLVIPAKLNHIANESIIETHKEKAININPLTIDLKGNIVSSEVSCHAFLGTMFSNAIHSNPQESLTDFIIEELSIFCKGVLSSCNGIDVILL</sequence>
<keyword evidence="2" id="KW-1133">Transmembrane helix</keyword>
<organism evidence="3 4">
    <name type="scientific">Loxostege sticticalis</name>
    <name type="common">Beet webworm moth</name>
    <dbReference type="NCBI Taxonomy" id="481309"/>
    <lineage>
        <taxon>Eukaryota</taxon>
        <taxon>Metazoa</taxon>
        <taxon>Ecdysozoa</taxon>
        <taxon>Arthropoda</taxon>
        <taxon>Hexapoda</taxon>
        <taxon>Insecta</taxon>
        <taxon>Pterygota</taxon>
        <taxon>Neoptera</taxon>
        <taxon>Endopterygota</taxon>
        <taxon>Lepidoptera</taxon>
        <taxon>Glossata</taxon>
        <taxon>Ditrysia</taxon>
        <taxon>Pyraloidea</taxon>
        <taxon>Crambidae</taxon>
        <taxon>Pyraustinae</taxon>
        <taxon>Loxostege</taxon>
    </lineage>
</organism>
<comment type="caution">
    <text evidence="3">The sequence shown here is derived from an EMBL/GenBank/DDBJ whole genome shotgun (WGS) entry which is preliminary data.</text>
</comment>
<protein>
    <submittedName>
        <fullName evidence="3">Uncharacterized protein</fullName>
    </submittedName>
</protein>
<evidence type="ECO:0000313" key="4">
    <source>
        <dbReference type="Proteomes" id="UP001549921"/>
    </source>
</evidence>
<gene>
    <name evidence="3" type="ORF">ABMA28_014994</name>
</gene>
<proteinExistence type="predicted"/>
<feature type="compositionally biased region" description="Basic and acidic residues" evidence="1">
    <location>
        <begin position="315"/>
        <end position="334"/>
    </location>
</feature>
<evidence type="ECO:0000256" key="1">
    <source>
        <dbReference type="SAM" id="MobiDB-lite"/>
    </source>
</evidence>
<reference evidence="3 4" key="1">
    <citation type="submission" date="2024-06" db="EMBL/GenBank/DDBJ databases">
        <title>A chromosome-level genome assembly of beet webworm, Loxostege sticticalis.</title>
        <authorList>
            <person name="Zhang Y."/>
        </authorList>
    </citation>
    <scope>NUCLEOTIDE SEQUENCE [LARGE SCALE GENOMIC DNA]</scope>
    <source>
        <strain evidence="3">AQ028</strain>
        <tissue evidence="3">Male pupae</tissue>
    </source>
</reference>
<dbReference type="AlphaFoldDB" id="A0ABD0TDX8"/>
<keyword evidence="2" id="KW-0472">Membrane</keyword>
<dbReference type="Proteomes" id="UP001549921">
    <property type="component" value="Unassembled WGS sequence"/>
</dbReference>
<evidence type="ECO:0000313" key="3">
    <source>
        <dbReference type="EMBL" id="KAL0841277.1"/>
    </source>
</evidence>
<dbReference type="EMBL" id="JBEDNZ010000006">
    <property type="protein sequence ID" value="KAL0841277.1"/>
    <property type="molecule type" value="Genomic_DNA"/>
</dbReference>
<feature type="transmembrane region" description="Helical" evidence="2">
    <location>
        <begin position="62"/>
        <end position="88"/>
    </location>
</feature>
<feature type="region of interest" description="Disordered" evidence="1">
    <location>
        <begin position="301"/>
        <end position="337"/>
    </location>
</feature>